<dbReference type="OMA" id="DLYGCHG"/>
<sequence>MRASWEGAAAHGGRGGKARTCRTQLVVGGVVFFLLQYRELLLGRVPALARRPFSRDALPAGDNPWGELDHLIVVCGHAVLTTHAALTPESVLRDDAWALEPYQRGSGQVRAFVQHIAKGVELAARDARALLLFSGGMTRHGAGPRSEAKSYWEVADALGWSGHAAVRERALLEEHAHDSFENVLFSLCRFRQLTGAYPRQLTVVSFGFKRRRFAQMHRAALRWPERRFAFVGIDPAEGVSQAVRDGEHLNSAALFAHDPYGCVDARLTAKRLARNPFHDMAGYPKHCPELQELFAYCSDAIYAGELPWAE</sequence>
<evidence type="ECO:0000313" key="1">
    <source>
        <dbReference type="EMBL" id="CAD8277192.1"/>
    </source>
</evidence>
<dbReference type="AlphaFoldDB" id="A0A7R9YNC1"/>
<dbReference type="InterPro" id="IPR055323">
    <property type="entry name" value="C57A10.07/YOR238W"/>
</dbReference>
<dbReference type="OrthoDB" id="4347at2759"/>
<dbReference type="PANTHER" id="PTHR28110">
    <property type="entry name" value="TRANSMEMBRANE PROTEIN"/>
    <property type="match status" value="1"/>
</dbReference>
<proteinExistence type="predicted"/>
<evidence type="ECO:0000313" key="3">
    <source>
        <dbReference type="Proteomes" id="UP000751190"/>
    </source>
</evidence>
<keyword evidence="3" id="KW-1185">Reference proteome</keyword>
<evidence type="ECO:0008006" key="4">
    <source>
        <dbReference type="Google" id="ProtNLM"/>
    </source>
</evidence>
<accession>A0A7R9YNC1</accession>
<dbReference type="PANTHER" id="PTHR28110:SF1">
    <property type="entry name" value="TRANSMEMBRANE PROTEIN"/>
    <property type="match status" value="1"/>
</dbReference>
<dbReference type="Proteomes" id="UP000751190">
    <property type="component" value="Unassembled WGS sequence"/>
</dbReference>
<reference evidence="2" key="2">
    <citation type="submission" date="2021-05" db="EMBL/GenBank/DDBJ databases">
        <title>The genome of the haptophyte Pavlova lutheri (Diacronema luteri, Pavlovales) - a model for lipid biosynthesis in eukaryotic algae.</title>
        <authorList>
            <person name="Hulatt C.J."/>
            <person name="Posewitz M.C."/>
        </authorList>
    </citation>
    <scope>NUCLEOTIDE SEQUENCE</scope>
    <source>
        <strain evidence="2">NIVA-4/92</strain>
    </source>
</reference>
<name>A0A7R9YNC1_DIALT</name>
<dbReference type="GO" id="GO:0005737">
    <property type="term" value="C:cytoplasm"/>
    <property type="evidence" value="ECO:0007669"/>
    <property type="project" value="TreeGrafter"/>
</dbReference>
<protein>
    <recommendedName>
        <fullName evidence="4">DUF218 domain-containing protein</fullName>
    </recommendedName>
</protein>
<evidence type="ECO:0000313" key="2">
    <source>
        <dbReference type="EMBL" id="KAG8459418.1"/>
    </source>
</evidence>
<dbReference type="EMBL" id="JAGTXO010000041">
    <property type="protein sequence ID" value="KAG8459418.1"/>
    <property type="molecule type" value="Genomic_DNA"/>
</dbReference>
<organism evidence="1">
    <name type="scientific">Diacronema lutheri</name>
    <name type="common">Unicellular marine alga</name>
    <name type="synonym">Monochrysis lutheri</name>
    <dbReference type="NCBI Taxonomy" id="2081491"/>
    <lineage>
        <taxon>Eukaryota</taxon>
        <taxon>Haptista</taxon>
        <taxon>Haptophyta</taxon>
        <taxon>Pavlovophyceae</taxon>
        <taxon>Pavlovales</taxon>
        <taxon>Pavlovaceae</taxon>
        <taxon>Diacronema</taxon>
    </lineage>
</organism>
<gene>
    <name evidence="2" type="ORF">KFE25_013054</name>
    <name evidence="1" type="ORF">PLUT1463_LOCUS11509</name>
</gene>
<reference evidence="1" key="1">
    <citation type="submission" date="2021-01" db="EMBL/GenBank/DDBJ databases">
        <authorList>
            <person name="Corre E."/>
            <person name="Pelletier E."/>
            <person name="Niang G."/>
            <person name="Scheremetjew M."/>
            <person name="Finn R."/>
            <person name="Kale V."/>
            <person name="Holt S."/>
            <person name="Cochrane G."/>
            <person name="Meng A."/>
            <person name="Brown T."/>
            <person name="Cohen L."/>
        </authorList>
    </citation>
    <scope>NUCLEOTIDE SEQUENCE</scope>
    <source>
        <strain evidence="1">RCC1537</strain>
    </source>
</reference>
<dbReference type="EMBL" id="HBEB01017882">
    <property type="protein sequence ID" value="CAD8277192.1"/>
    <property type="molecule type" value="Transcribed_RNA"/>
</dbReference>